<proteinExistence type="predicted"/>
<protein>
    <submittedName>
        <fullName evidence="2">Uncharacterized protein</fullName>
    </submittedName>
</protein>
<dbReference type="EMBL" id="LBVN01000002">
    <property type="protein sequence ID" value="KKQ87722.1"/>
    <property type="molecule type" value="Genomic_DNA"/>
</dbReference>
<evidence type="ECO:0000256" key="1">
    <source>
        <dbReference type="SAM" id="Phobius"/>
    </source>
</evidence>
<reference evidence="2" key="1">
    <citation type="journal article" date="2015" name="Nature">
        <title>rRNA introns, odd ribosomes, and small enigmatic genomes across a large radiation of phyla.</title>
        <authorList>
            <person name="Brown C.T."/>
            <person name="Hug L.A."/>
            <person name="Thomas B.C."/>
            <person name="Sharon I."/>
            <person name="Castelle C.J."/>
            <person name="Singh A."/>
            <person name="Wilkins M.J."/>
            <person name="Williams K.H."/>
            <person name="Banfield J.F."/>
        </authorList>
    </citation>
    <scope>NUCLEOTIDE SEQUENCE [LARGE SCALE GENOMIC DNA]</scope>
</reference>
<accession>A0A0G0L9Q0</accession>
<name>A0A0G0L9Q0_9BACT</name>
<gene>
    <name evidence="2" type="ORF">UT10_C0002G0043</name>
</gene>
<keyword evidence="1" id="KW-1133">Transmembrane helix</keyword>
<dbReference type="AlphaFoldDB" id="A0A0G0L9Q0"/>
<organism evidence="2">
    <name type="scientific">Candidatus Woesebacteria bacterium GW2011_GWB1_38_8b</name>
    <dbReference type="NCBI Taxonomy" id="1618571"/>
    <lineage>
        <taxon>Bacteria</taxon>
        <taxon>Candidatus Woeseibacteriota</taxon>
    </lineage>
</organism>
<comment type="caution">
    <text evidence="2">The sequence shown here is derived from an EMBL/GenBank/DDBJ whole genome shotgun (WGS) entry which is preliminary data.</text>
</comment>
<keyword evidence="1" id="KW-0472">Membrane</keyword>
<keyword evidence="1" id="KW-0812">Transmembrane</keyword>
<feature type="transmembrane region" description="Helical" evidence="1">
    <location>
        <begin position="52"/>
        <end position="79"/>
    </location>
</feature>
<dbReference type="Proteomes" id="UP000033944">
    <property type="component" value="Unassembled WGS sequence"/>
</dbReference>
<sequence>MPFILKMLLGLLGGAFISAGMGTNPAAMKTLPLYIVFAPLLISYPFVNTTGLLSLLFIPVLTFSLLLLILYWWLIAGAIEFPISKIFRRYKEGKKVEVTT</sequence>
<evidence type="ECO:0000313" key="2">
    <source>
        <dbReference type="EMBL" id="KKQ87722.1"/>
    </source>
</evidence>